<organism evidence="1 2">
    <name type="scientific">Riccia fluitans</name>
    <dbReference type="NCBI Taxonomy" id="41844"/>
    <lineage>
        <taxon>Eukaryota</taxon>
        <taxon>Viridiplantae</taxon>
        <taxon>Streptophyta</taxon>
        <taxon>Embryophyta</taxon>
        <taxon>Marchantiophyta</taxon>
        <taxon>Marchantiopsida</taxon>
        <taxon>Marchantiidae</taxon>
        <taxon>Marchantiales</taxon>
        <taxon>Ricciaceae</taxon>
        <taxon>Riccia</taxon>
    </lineage>
</organism>
<proteinExistence type="predicted"/>
<keyword evidence="2" id="KW-1185">Reference proteome</keyword>
<protein>
    <submittedName>
        <fullName evidence="1">Uncharacterized protein</fullName>
    </submittedName>
</protein>
<accession>A0ABD1XVU8</accession>
<evidence type="ECO:0000313" key="1">
    <source>
        <dbReference type="EMBL" id="KAL2613074.1"/>
    </source>
</evidence>
<name>A0ABD1XVU8_9MARC</name>
<evidence type="ECO:0000313" key="2">
    <source>
        <dbReference type="Proteomes" id="UP001605036"/>
    </source>
</evidence>
<reference evidence="1 2" key="1">
    <citation type="submission" date="2024-09" db="EMBL/GenBank/DDBJ databases">
        <title>Chromosome-scale assembly of Riccia fluitans.</title>
        <authorList>
            <person name="Paukszto L."/>
            <person name="Sawicki J."/>
            <person name="Karawczyk K."/>
            <person name="Piernik-Szablinska J."/>
            <person name="Szczecinska M."/>
            <person name="Mazdziarz M."/>
        </authorList>
    </citation>
    <scope>NUCLEOTIDE SEQUENCE [LARGE SCALE GENOMIC DNA]</scope>
    <source>
        <strain evidence="1">Rf_01</strain>
        <tissue evidence="1">Aerial parts of the thallus</tissue>
    </source>
</reference>
<sequence>MLYRAPSDPRPPLSVRYLHELGVLHDYIDRPLIQRKESIFMYQALGAWRRPYKALCNLHTITSFPGAVYPAVWMLLQMSGLQIREGFLLNCESQLFR</sequence>
<gene>
    <name evidence="1" type="ORF">R1flu_024766</name>
</gene>
<dbReference type="EMBL" id="JBHFFA010000007">
    <property type="protein sequence ID" value="KAL2613074.1"/>
    <property type="molecule type" value="Genomic_DNA"/>
</dbReference>
<dbReference type="Proteomes" id="UP001605036">
    <property type="component" value="Unassembled WGS sequence"/>
</dbReference>
<dbReference type="AlphaFoldDB" id="A0ABD1XVU8"/>
<comment type="caution">
    <text evidence="1">The sequence shown here is derived from an EMBL/GenBank/DDBJ whole genome shotgun (WGS) entry which is preliminary data.</text>
</comment>